<feature type="region of interest" description="Disordered" evidence="1">
    <location>
        <begin position="88"/>
        <end position="122"/>
    </location>
</feature>
<accession>A0A2N5SQY1</accession>
<protein>
    <submittedName>
        <fullName evidence="2">Uncharacterized protein</fullName>
    </submittedName>
</protein>
<dbReference type="AlphaFoldDB" id="A0A2N5SQY1"/>
<feature type="compositionally biased region" description="Low complexity" evidence="1">
    <location>
        <begin position="24"/>
        <end position="39"/>
    </location>
</feature>
<dbReference type="EMBL" id="PGCJ01000890">
    <property type="protein sequence ID" value="PLW15639.1"/>
    <property type="molecule type" value="Genomic_DNA"/>
</dbReference>
<feature type="region of interest" description="Disordered" evidence="1">
    <location>
        <begin position="1"/>
        <end position="39"/>
    </location>
</feature>
<comment type="caution">
    <text evidence="2">The sequence shown here is derived from an EMBL/GenBank/DDBJ whole genome shotgun (WGS) entry which is preliminary data.</text>
</comment>
<sequence>MSNAQRLATIQPLNSPTGSVQGLRSPSAAGSRAPSVAASVSSYNFNSADQEGYGTRQMEKIFTMVLNGKSGPTLGDETFREAHRSALHAHCPTEAPAAGSDRPVRSVPGTGRTGPAGTGRTNLSDQLALASVGQCPSDHRSNTAVRAPLELPCLTG</sequence>
<name>A0A2N5SQY1_9BASI</name>
<keyword evidence="3" id="KW-1185">Reference proteome</keyword>
<dbReference type="Proteomes" id="UP000235388">
    <property type="component" value="Unassembled WGS sequence"/>
</dbReference>
<evidence type="ECO:0000256" key="1">
    <source>
        <dbReference type="SAM" id="MobiDB-lite"/>
    </source>
</evidence>
<organism evidence="2 3">
    <name type="scientific">Puccinia coronata f. sp. avenae</name>
    <dbReference type="NCBI Taxonomy" id="200324"/>
    <lineage>
        <taxon>Eukaryota</taxon>
        <taxon>Fungi</taxon>
        <taxon>Dikarya</taxon>
        <taxon>Basidiomycota</taxon>
        <taxon>Pucciniomycotina</taxon>
        <taxon>Pucciniomycetes</taxon>
        <taxon>Pucciniales</taxon>
        <taxon>Pucciniaceae</taxon>
        <taxon>Puccinia</taxon>
    </lineage>
</organism>
<reference evidence="2 3" key="1">
    <citation type="submission" date="2017-11" db="EMBL/GenBank/DDBJ databases">
        <title>De novo assembly and phasing of dikaryotic genomes from two isolates of Puccinia coronata f. sp. avenae, the causal agent of oat crown rust.</title>
        <authorList>
            <person name="Miller M.E."/>
            <person name="Zhang Y."/>
            <person name="Omidvar V."/>
            <person name="Sperschneider J."/>
            <person name="Schwessinger B."/>
            <person name="Raley C."/>
            <person name="Palmer J.M."/>
            <person name="Garnica D."/>
            <person name="Upadhyaya N."/>
            <person name="Rathjen J."/>
            <person name="Taylor J.M."/>
            <person name="Park R.F."/>
            <person name="Dodds P.N."/>
            <person name="Hirsch C.D."/>
            <person name="Kianian S.F."/>
            <person name="Figueroa M."/>
        </authorList>
    </citation>
    <scope>NUCLEOTIDE SEQUENCE [LARGE SCALE GENOMIC DNA]</scope>
    <source>
        <strain evidence="2">12NC29</strain>
    </source>
</reference>
<feature type="compositionally biased region" description="Polar residues" evidence="1">
    <location>
        <begin position="1"/>
        <end position="22"/>
    </location>
</feature>
<proteinExistence type="predicted"/>
<evidence type="ECO:0000313" key="2">
    <source>
        <dbReference type="EMBL" id="PLW15639.1"/>
    </source>
</evidence>
<evidence type="ECO:0000313" key="3">
    <source>
        <dbReference type="Proteomes" id="UP000235388"/>
    </source>
</evidence>
<gene>
    <name evidence="2" type="ORF">PCANC_15114</name>
</gene>